<keyword evidence="1" id="KW-0732">Signal</keyword>
<evidence type="ECO:0000256" key="1">
    <source>
        <dbReference type="SAM" id="SignalP"/>
    </source>
</evidence>
<dbReference type="PROSITE" id="PS51257">
    <property type="entry name" value="PROKAR_LIPOPROTEIN"/>
    <property type="match status" value="1"/>
</dbReference>
<dbReference type="PANTHER" id="PTHR38593:SF1">
    <property type="entry name" value="BLR2558 PROTEIN"/>
    <property type="match status" value="1"/>
</dbReference>
<proteinExistence type="predicted"/>
<feature type="signal peptide" evidence="1">
    <location>
        <begin position="1"/>
        <end position="17"/>
    </location>
</feature>
<dbReference type="EMBL" id="QFPX01000001">
    <property type="protein sequence ID" value="PZQ57469.1"/>
    <property type="molecule type" value="Genomic_DNA"/>
</dbReference>
<dbReference type="Gene3D" id="1.20.1260.10">
    <property type="match status" value="1"/>
</dbReference>
<dbReference type="AlphaFoldDB" id="A0A2W5P001"/>
<gene>
    <name evidence="3" type="ORF">DI555_00605</name>
</gene>
<evidence type="ECO:0000259" key="2">
    <source>
        <dbReference type="Pfam" id="PF13628"/>
    </source>
</evidence>
<accession>A0A2W5P001</accession>
<dbReference type="InterPro" id="IPR012347">
    <property type="entry name" value="Ferritin-like"/>
</dbReference>
<dbReference type="Proteomes" id="UP000249082">
    <property type="component" value="Unassembled WGS sequence"/>
</dbReference>
<evidence type="ECO:0000313" key="4">
    <source>
        <dbReference type="Proteomes" id="UP000249082"/>
    </source>
</evidence>
<dbReference type="InterPro" id="IPR025419">
    <property type="entry name" value="DUF4142"/>
</dbReference>
<dbReference type="PANTHER" id="PTHR38593">
    <property type="entry name" value="BLR2558 PROTEIN"/>
    <property type="match status" value="1"/>
</dbReference>
<name>A0A2W5P001_9SPHN</name>
<comment type="caution">
    <text evidence="3">The sequence shown here is derived from an EMBL/GenBank/DDBJ whole genome shotgun (WGS) entry which is preliminary data.</text>
</comment>
<protein>
    <submittedName>
        <fullName evidence="3">DUF4142 domain-containing protein</fullName>
    </submittedName>
</protein>
<feature type="chain" id="PRO_5016119300" evidence="1">
    <location>
        <begin position="18"/>
        <end position="193"/>
    </location>
</feature>
<sequence>MKHRIVLAVSIAALAVAGCKKEAPAPSDVATAPATGVVPGAIPGADVPMGTATQTPAQAFANAAAASDAFEIEASKLAIAQGQSAGVKRFAEKMVDAHTQSTAKLKGVTEKLAPAITPDAGLSEAQQQTIDSLKTLKGADFDKAYAKAQVDGHEATLAKLKDYAASGDSAPLQAFAKELIPTVTAHLNMAKSL</sequence>
<evidence type="ECO:0000313" key="3">
    <source>
        <dbReference type="EMBL" id="PZQ57469.1"/>
    </source>
</evidence>
<dbReference type="Pfam" id="PF13628">
    <property type="entry name" value="DUF4142"/>
    <property type="match status" value="1"/>
</dbReference>
<feature type="domain" description="DUF4142" evidence="2">
    <location>
        <begin position="57"/>
        <end position="193"/>
    </location>
</feature>
<reference evidence="3 4" key="1">
    <citation type="submission" date="2017-08" db="EMBL/GenBank/DDBJ databases">
        <title>Infants hospitalized years apart are colonized by the same room-sourced microbial strains.</title>
        <authorList>
            <person name="Brooks B."/>
            <person name="Olm M.R."/>
            <person name="Firek B.A."/>
            <person name="Baker R."/>
            <person name="Thomas B.C."/>
            <person name="Morowitz M.J."/>
            <person name="Banfield J.F."/>
        </authorList>
    </citation>
    <scope>NUCLEOTIDE SEQUENCE [LARGE SCALE GENOMIC DNA]</scope>
    <source>
        <strain evidence="3">S2_005_002_R2_33</strain>
    </source>
</reference>
<organism evidence="3 4">
    <name type="scientific">Novosphingobium pentaromativorans</name>
    <dbReference type="NCBI Taxonomy" id="205844"/>
    <lineage>
        <taxon>Bacteria</taxon>
        <taxon>Pseudomonadati</taxon>
        <taxon>Pseudomonadota</taxon>
        <taxon>Alphaproteobacteria</taxon>
        <taxon>Sphingomonadales</taxon>
        <taxon>Sphingomonadaceae</taxon>
        <taxon>Novosphingobium</taxon>
    </lineage>
</organism>